<dbReference type="PANTHER" id="PTHR47022">
    <property type="entry name" value="BTB AND MATH DOMAIN-CONTAINING PROTEIN 36-RELATED"/>
    <property type="match status" value="1"/>
</dbReference>
<dbReference type="Proteomes" id="UP000807342">
    <property type="component" value="Unassembled WGS sequence"/>
</dbReference>
<feature type="domain" description="BTB" evidence="1">
    <location>
        <begin position="280"/>
        <end position="347"/>
    </location>
</feature>
<proteinExistence type="predicted"/>
<dbReference type="CDD" id="cd18186">
    <property type="entry name" value="BTB_POZ_ZBTB_KLHL-like"/>
    <property type="match status" value="1"/>
</dbReference>
<dbReference type="PANTHER" id="PTHR47022:SF1">
    <property type="entry name" value="BTB AND MATH DOMAIN-CONTAINING PROTEIN 36-RELATED"/>
    <property type="match status" value="1"/>
</dbReference>
<dbReference type="AlphaFoldDB" id="A0A9P5XAS0"/>
<dbReference type="Pfam" id="PF00651">
    <property type="entry name" value="BTB"/>
    <property type="match status" value="1"/>
</dbReference>
<evidence type="ECO:0000259" key="1">
    <source>
        <dbReference type="PROSITE" id="PS50097"/>
    </source>
</evidence>
<evidence type="ECO:0000313" key="2">
    <source>
        <dbReference type="EMBL" id="KAF9446547.1"/>
    </source>
</evidence>
<dbReference type="SMART" id="SM00225">
    <property type="entry name" value="BTB"/>
    <property type="match status" value="2"/>
</dbReference>
<dbReference type="SUPFAM" id="SSF54695">
    <property type="entry name" value="POZ domain"/>
    <property type="match status" value="2"/>
</dbReference>
<sequence length="482" mass="55332">MDSSSLTSISKSAMDFSSLTSMPQVTYHTTKYYMEPLVLLVENTFFRVPREYLLQQLPTFLGMFVTDSEGVGSEGATDTKPLTLPDTITASSFRALLQVLYPLDRPAKSEMCLSKDHWIALLELSSLELSRQSAMIRIRRMANEHLVSLLDDDPAHKWNLANKYGVRGWVLPALKKLVRRNRPLGNREFEMLDQETLLKLGAIRESCYPVLHDSDPGRYGYYDNENTTIGHWDIRQQRGQINVDLDSTIFTCPTPSEHSADPVLVPATDSPKRNGEFYVEKVVFQVEDNLYKVSNQPFSQHSPFFRRCFESRGFIKFDHCDPLVIDADVTKTDFECLLRFFFPPKLSGEWEPTSTQWASILRLSEKWGMDEVKSLAAQRMENLNSGDVVTKLRMAQELGIQDWFASGMKMLVTRQEPLSARECQVLKSHHILRVLDLRERAHHRARYLNHRIGSEPVTHIRPERGEIPNNGYDLNTKLIGLF</sequence>
<dbReference type="OrthoDB" id="2593747at2759"/>
<dbReference type="InterPro" id="IPR000210">
    <property type="entry name" value="BTB/POZ_dom"/>
</dbReference>
<dbReference type="Gene3D" id="3.30.710.10">
    <property type="entry name" value="Potassium Channel Kv1.1, Chain A"/>
    <property type="match status" value="2"/>
</dbReference>
<reference evidence="2" key="1">
    <citation type="submission" date="2020-11" db="EMBL/GenBank/DDBJ databases">
        <authorList>
            <consortium name="DOE Joint Genome Institute"/>
            <person name="Ahrendt S."/>
            <person name="Riley R."/>
            <person name="Andreopoulos W."/>
            <person name="Labutti K."/>
            <person name="Pangilinan J."/>
            <person name="Ruiz-Duenas F.J."/>
            <person name="Barrasa J.M."/>
            <person name="Sanchez-Garcia M."/>
            <person name="Camarero S."/>
            <person name="Miyauchi S."/>
            <person name="Serrano A."/>
            <person name="Linde D."/>
            <person name="Babiker R."/>
            <person name="Drula E."/>
            <person name="Ayuso-Fernandez I."/>
            <person name="Pacheco R."/>
            <person name="Padilla G."/>
            <person name="Ferreira P."/>
            <person name="Barriuso J."/>
            <person name="Kellner H."/>
            <person name="Castanera R."/>
            <person name="Alfaro M."/>
            <person name="Ramirez L."/>
            <person name="Pisabarro A.G."/>
            <person name="Kuo A."/>
            <person name="Tritt A."/>
            <person name="Lipzen A."/>
            <person name="He G."/>
            <person name="Yan M."/>
            <person name="Ng V."/>
            <person name="Cullen D."/>
            <person name="Martin F."/>
            <person name="Rosso M.-N."/>
            <person name="Henrissat B."/>
            <person name="Hibbett D."/>
            <person name="Martinez A.T."/>
            <person name="Grigoriev I.V."/>
        </authorList>
    </citation>
    <scope>NUCLEOTIDE SEQUENCE</scope>
    <source>
        <strain evidence="2">MF-IS2</strain>
    </source>
</reference>
<gene>
    <name evidence="2" type="ORF">P691DRAFT_776789</name>
</gene>
<dbReference type="PROSITE" id="PS50097">
    <property type="entry name" value="BTB"/>
    <property type="match status" value="1"/>
</dbReference>
<organism evidence="2 3">
    <name type="scientific">Macrolepiota fuliginosa MF-IS2</name>
    <dbReference type="NCBI Taxonomy" id="1400762"/>
    <lineage>
        <taxon>Eukaryota</taxon>
        <taxon>Fungi</taxon>
        <taxon>Dikarya</taxon>
        <taxon>Basidiomycota</taxon>
        <taxon>Agaricomycotina</taxon>
        <taxon>Agaricomycetes</taxon>
        <taxon>Agaricomycetidae</taxon>
        <taxon>Agaricales</taxon>
        <taxon>Agaricineae</taxon>
        <taxon>Agaricaceae</taxon>
        <taxon>Macrolepiota</taxon>
    </lineage>
</organism>
<protein>
    <recommendedName>
        <fullName evidence="1">BTB domain-containing protein</fullName>
    </recommendedName>
</protein>
<comment type="caution">
    <text evidence="2">The sequence shown here is derived from an EMBL/GenBank/DDBJ whole genome shotgun (WGS) entry which is preliminary data.</text>
</comment>
<evidence type="ECO:0000313" key="3">
    <source>
        <dbReference type="Proteomes" id="UP000807342"/>
    </source>
</evidence>
<name>A0A9P5XAS0_9AGAR</name>
<dbReference type="InterPro" id="IPR011333">
    <property type="entry name" value="SKP1/BTB/POZ_sf"/>
</dbReference>
<accession>A0A9P5XAS0</accession>
<dbReference type="EMBL" id="MU151240">
    <property type="protein sequence ID" value="KAF9446547.1"/>
    <property type="molecule type" value="Genomic_DNA"/>
</dbReference>
<keyword evidence="3" id="KW-1185">Reference proteome</keyword>